<evidence type="ECO:0000256" key="4">
    <source>
        <dbReference type="ARBA" id="ARBA00022737"/>
    </source>
</evidence>
<keyword evidence="2" id="KW-0678">Repressor</keyword>
<evidence type="ECO:0000256" key="9">
    <source>
        <dbReference type="PROSITE-ProRule" id="PRU00042"/>
    </source>
</evidence>
<evidence type="ECO:0000256" key="1">
    <source>
        <dbReference type="ARBA" id="ARBA00004123"/>
    </source>
</evidence>
<keyword evidence="7" id="KW-0539">Nucleus</keyword>
<evidence type="ECO:0000313" key="12">
    <source>
        <dbReference type="EMBL" id="KAK9762088.1"/>
    </source>
</evidence>
<dbReference type="PROSITE" id="PS50157">
    <property type="entry name" value="ZINC_FINGER_C2H2_2"/>
    <property type="match status" value="3"/>
</dbReference>
<comment type="similarity">
    <text evidence="8">Belongs to the pacC/RIM101 family.</text>
</comment>
<dbReference type="InterPro" id="IPR048420">
    <property type="entry name" value="Zap1-like_Znf1"/>
</dbReference>
<gene>
    <name evidence="12" type="ORF">K7432_012507</name>
</gene>
<dbReference type="Pfam" id="PF21816">
    <property type="entry name" value="Zap1_zf1"/>
    <property type="match status" value="1"/>
</dbReference>
<feature type="region of interest" description="Disordered" evidence="10">
    <location>
        <begin position="374"/>
        <end position="406"/>
    </location>
</feature>
<evidence type="ECO:0000256" key="3">
    <source>
        <dbReference type="ARBA" id="ARBA00022723"/>
    </source>
</evidence>
<accession>A0ABR2WKN8</accession>
<dbReference type="SUPFAM" id="SSF57667">
    <property type="entry name" value="beta-beta-alpha zinc fingers"/>
    <property type="match status" value="2"/>
</dbReference>
<reference evidence="12 13" key="1">
    <citation type="submission" date="2023-04" db="EMBL/GenBank/DDBJ databases">
        <title>Genome of Basidiobolus ranarum AG-B5.</title>
        <authorList>
            <person name="Stajich J.E."/>
            <person name="Carter-House D."/>
            <person name="Gryganskyi A."/>
        </authorList>
    </citation>
    <scope>NUCLEOTIDE SEQUENCE [LARGE SCALE GENOMIC DNA]</scope>
    <source>
        <strain evidence="12 13">AG-B5</strain>
    </source>
</reference>
<proteinExistence type="inferred from homology"/>
<evidence type="ECO:0000313" key="13">
    <source>
        <dbReference type="Proteomes" id="UP001479436"/>
    </source>
</evidence>
<sequence length="532" mass="60206">MNIEHQRRPHPCRWAQCSQAFSSAELLYSHLTNDHVGRKSTSNLCLQCHWDNCQVTTLKRDHITSHLRVHVPLKPFPCQYCGKNFKRRQDLRKHEKIHEQPETRRYSIHSPYFNHSELETSISMRQGSTSFPVSPYVGHPTFCPPYGRYAQIAQAPLQPIITSSRARYNPYWPGAIPGDLARKHSNGKFSIGDGNDSNPRQINYDFHTSSSMDRSSIYPSIPTLIRHASLQPNENEEAEAQPSYVLHDTRPLVSSQYKLDNRIASTSRQYHILANGSYTHSYNDPALTQSLNLIGHTQYSNSLDSPQPQLWEKIEDAPKVQEFTTSITLLPPIHSEVTGFTSNNTPKWSEAKSLSTINVLNTSTNMYPTLPASLSSVSHKNSPPETRSLLSPVPNEDTPSSSTQPKMKLKPFKMRENITKNIAPLQRSKTESKLQVLNPIESRLELSKTLEAQLTTISNLHDHKNEISTMDPGEPFVKTEPSSNDPGYSPLEATSIPNDQDPTDLEPTEFLQWLQSRLESIRIGKPARSTRS</sequence>
<evidence type="ECO:0000256" key="5">
    <source>
        <dbReference type="ARBA" id="ARBA00022771"/>
    </source>
</evidence>
<evidence type="ECO:0000259" key="11">
    <source>
        <dbReference type="PROSITE" id="PS50157"/>
    </source>
</evidence>
<keyword evidence="6" id="KW-0862">Zinc</keyword>
<keyword evidence="4" id="KW-0677">Repeat</keyword>
<dbReference type="PROSITE" id="PS00028">
    <property type="entry name" value="ZINC_FINGER_C2H2_1"/>
    <property type="match status" value="2"/>
</dbReference>
<dbReference type="InterPro" id="IPR050806">
    <property type="entry name" value="pacC/RIM101"/>
</dbReference>
<dbReference type="SMART" id="SM00355">
    <property type="entry name" value="ZnF_C2H2"/>
    <property type="match status" value="3"/>
</dbReference>
<organism evidence="12 13">
    <name type="scientific">Basidiobolus ranarum</name>
    <dbReference type="NCBI Taxonomy" id="34480"/>
    <lineage>
        <taxon>Eukaryota</taxon>
        <taxon>Fungi</taxon>
        <taxon>Fungi incertae sedis</taxon>
        <taxon>Zoopagomycota</taxon>
        <taxon>Entomophthoromycotina</taxon>
        <taxon>Basidiobolomycetes</taxon>
        <taxon>Basidiobolales</taxon>
        <taxon>Basidiobolaceae</taxon>
        <taxon>Basidiobolus</taxon>
    </lineage>
</organism>
<evidence type="ECO:0000256" key="2">
    <source>
        <dbReference type="ARBA" id="ARBA00022491"/>
    </source>
</evidence>
<keyword evidence="3" id="KW-0479">Metal-binding</keyword>
<feature type="domain" description="C2H2-type" evidence="11">
    <location>
        <begin position="46"/>
        <end position="75"/>
    </location>
</feature>
<dbReference type="PANTHER" id="PTHR47257">
    <property type="entry name" value="PH-RESPONSE TRANSCRIPTION FACTOR PACC/RIM101"/>
    <property type="match status" value="1"/>
</dbReference>
<evidence type="ECO:0000256" key="10">
    <source>
        <dbReference type="SAM" id="MobiDB-lite"/>
    </source>
</evidence>
<dbReference type="PANTHER" id="PTHR47257:SF1">
    <property type="entry name" value="PH-RESPONSE TRANSCRIPTION FACTOR PACC_RIM101"/>
    <property type="match status" value="1"/>
</dbReference>
<comment type="caution">
    <text evidence="12">The sequence shown here is derived from an EMBL/GenBank/DDBJ whole genome shotgun (WGS) entry which is preliminary data.</text>
</comment>
<dbReference type="InterPro" id="IPR036236">
    <property type="entry name" value="Znf_C2H2_sf"/>
</dbReference>
<evidence type="ECO:0000256" key="8">
    <source>
        <dbReference type="ARBA" id="ARBA00038089"/>
    </source>
</evidence>
<dbReference type="EMBL" id="JASJQH010001097">
    <property type="protein sequence ID" value="KAK9762088.1"/>
    <property type="molecule type" value="Genomic_DNA"/>
</dbReference>
<feature type="domain" description="C2H2-type" evidence="11">
    <location>
        <begin position="10"/>
        <end position="40"/>
    </location>
</feature>
<evidence type="ECO:0000256" key="6">
    <source>
        <dbReference type="ARBA" id="ARBA00022833"/>
    </source>
</evidence>
<evidence type="ECO:0000256" key="7">
    <source>
        <dbReference type="ARBA" id="ARBA00023242"/>
    </source>
</evidence>
<dbReference type="Proteomes" id="UP001479436">
    <property type="component" value="Unassembled WGS sequence"/>
</dbReference>
<keyword evidence="13" id="KW-1185">Reference proteome</keyword>
<name>A0ABR2WKN8_9FUNG</name>
<keyword evidence="5 9" id="KW-0863">Zinc-finger</keyword>
<dbReference type="Gene3D" id="3.30.160.60">
    <property type="entry name" value="Classic Zinc Finger"/>
    <property type="match status" value="2"/>
</dbReference>
<protein>
    <recommendedName>
        <fullName evidence="11">C2H2-type domain-containing protein</fullName>
    </recommendedName>
</protein>
<feature type="region of interest" description="Disordered" evidence="10">
    <location>
        <begin position="464"/>
        <end position="509"/>
    </location>
</feature>
<feature type="compositionally biased region" description="Polar residues" evidence="10">
    <location>
        <begin position="374"/>
        <end position="389"/>
    </location>
</feature>
<feature type="domain" description="C2H2-type" evidence="11">
    <location>
        <begin position="76"/>
        <end position="103"/>
    </location>
</feature>
<comment type="subcellular location">
    <subcellularLocation>
        <location evidence="1">Nucleus</location>
    </subcellularLocation>
</comment>
<dbReference type="InterPro" id="IPR013087">
    <property type="entry name" value="Znf_C2H2_type"/>
</dbReference>